<proteinExistence type="predicted"/>
<evidence type="ECO:0000313" key="2">
    <source>
        <dbReference type="EMBL" id="KAF6834325.1"/>
    </source>
</evidence>
<dbReference type="AlphaFoldDB" id="A0A8H6KN13"/>
<keyword evidence="3" id="KW-1185">Reference proteome</keyword>
<feature type="compositionally biased region" description="Basic and acidic residues" evidence="1">
    <location>
        <begin position="105"/>
        <end position="120"/>
    </location>
</feature>
<organism evidence="2 3">
    <name type="scientific">Colletotrichum plurivorum</name>
    <dbReference type="NCBI Taxonomy" id="2175906"/>
    <lineage>
        <taxon>Eukaryota</taxon>
        <taxon>Fungi</taxon>
        <taxon>Dikarya</taxon>
        <taxon>Ascomycota</taxon>
        <taxon>Pezizomycotina</taxon>
        <taxon>Sordariomycetes</taxon>
        <taxon>Hypocreomycetidae</taxon>
        <taxon>Glomerellales</taxon>
        <taxon>Glomerellaceae</taxon>
        <taxon>Colletotrichum</taxon>
        <taxon>Colletotrichum orchidearum species complex</taxon>
    </lineage>
</organism>
<evidence type="ECO:0000313" key="3">
    <source>
        <dbReference type="Proteomes" id="UP000654918"/>
    </source>
</evidence>
<reference evidence="2" key="1">
    <citation type="journal article" date="2020" name="Phytopathology">
        <title>Genome Sequence Resources of Colletotrichum truncatum, C. plurivorum, C. musicola, and C. sojae: Four Species Pathogenic to Soybean (Glycine max).</title>
        <authorList>
            <person name="Rogerio F."/>
            <person name="Boufleur T.R."/>
            <person name="Ciampi-Guillardi M."/>
            <person name="Sukno S.A."/>
            <person name="Thon M.R."/>
            <person name="Massola Junior N.S."/>
            <person name="Baroncelli R."/>
        </authorList>
    </citation>
    <scope>NUCLEOTIDE SEQUENCE</scope>
    <source>
        <strain evidence="2">LFN00145</strain>
    </source>
</reference>
<gene>
    <name evidence="2" type="ORF">CPLU01_04961</name>
</gene>
<accession>A0A8H6KN13</accession>
<name>A0A8H6KN13_9PEZI</name>
<evidence type="ECO:0000256" key="1">
    <source>
        <dbReference type="SAM" id="MobiDB-lite"/>
    </source>
</evidence>
<sequence>MASEGSSDAKVPTPGDVNFAFLIFKHMTEKPNIDWEAFATDAGFKNATVAAVSLSSKIRKKYSGQAVVPVTPRKSKAAENPASASKVTKSGGRVGTKGRKGKAAAKNEEDHEDELGKPEEGEIVDPFVSEK</sequence>
<dbReference type="EMBL" id="WIGO01000049">
    <property type="protein sequence ID" value="KAF6834325.1"/>
    <property type="molecule type" value="Genomic_DNA"/>
</dbReference>
<protein>
    <submittedName>
        <fullName evidence="2">Uncharacterized protein</fullName>
    </submittedName>
</protein>
<dbReference type="Proteomes" id="UP000654918">
    <property type="component" value="Unassembled WGS sequence"/>
</dbReference>
<comment type="caution">
    <text evidence="2">The sequence shown here is derived from an EMBL/GenBank/DDBJ whole genome shotgun (WGS) entry which is preliminary data.</text>
</comment>
<feature type="region of interest" description="Disordered" evidence="1">
    <location>
        <begin position="65"/>
        <end position="131"/>
    </location>
</feature>